<gene>
    <name evidence="1" type="ORF">ABGV49_19525</name>
</gene>
<dbReference type="Gene3D" id="3.40.50.1110">
    <property type="entry name" value="SGNH hydrolase"/>
    <property type="match status" value="1"/>
</dbReference>
<evidence type="ECO:0000313" key="2">
    <source>
        <dbReference type="Proteomes" id="UP001455709"/>
    </source>
</evidence>
<dbReference type="Proteomes" id="UP001455709">
    <property type="component" value="Unassembled WGS sequence"/>
</dbReference>
<keyword evidence="2" id="KW-1185">Reference proteome</keyword>
<reference evidence="1 2" key="1">
    <citation type="submission" date="2024-05" db="EMBL/GenBank/DDBJ databases">
        <authorList>
            <person name="De Oliveira J.P."/>
            <person name="Noriler S.A."/>
            <person name="De Oliveira A.G."/>
            <person name="Sipoli D.S."/>
        </authorList>
    </citation>
    <scope>NUCLEOTIDE SEQUENCE [LARGE SCALE GENOMIC DNA]</scope>
    <source>
        <strain evidence="1 2">LABIM189</strain>
    </source>
</reference>
<evidence type="ECO:0008006" key="3">
    <source>
        <dbReference type="Google" id="ProtNLM"/>
    </source>
</evidence>
<proteinExistence type="predicted"/>
<protein>
    <recommendedName>
        <fullName evidence="3">SGNH/GDSL hydrolase family protein</fullName>
    </recommendedName>
</protein>
<comment type="caution">
    <text evidence="1">The sequence shown here is derived from an EMBL/GenBank/DDBJ whole genome shotgun (WGS) entry which is preliminary data.</text>
</comment>
<dbReference type="SUPFAM" id="SSF52266">
    <property type="entry name" value="SGNH hydrolase"/>
    <property type="match status" value="1"/>
</dbReference>
<organism evidence="1 2">
    <name type="scientific">Chromobacterium vaccinii</name>
    <dbReference type="NCBI Taxonomy" id="1108595"/>
    <lineage>
        <taxon>Bacteria</taxon>
        <taxon>Pseudomonadati</taxon>
        <taxon>Pseudomonadota</taxon>
        <taxon>Betaproteobacteria</taxon>
        <taxon>Neisseriales</taxon>
        <taxon>Chromobacteriaceae</taxon>
        <taxon>Chromobacterium</taxon>
    </lineage>
</organism>
<sequence length="680" mass="77414">MKVFNELMVLFGEPWTEQSFLARSEMTDQQKKYPYIDHLDDLTIAESMGPWQVTKSGNDFIWKISENPSINDRGAWEMSRSSISSNKTDKIRAILIGESAAGSFGYWDEFTIGKQLAIRLNGLHSDFEVIDLTCVNASMELCLNVMKQALTLDPDYFILYCGNNEGKSLIDNFDNGTLNAAIPTSLRWSFTTSKNLNTFGTEMVSALAIHCTNQLSRAKRISDHFEIPLLYILPESNSVDWVPQEKISANLPSDEILKEWSKNPNHPNSIGNSQLSVWECGKTLQASSPTKALDLYESARETGLGAFVNAIPQTVTTVANALRDYCNSENIDFIDMPALFRSADGQKLPDRHYFIDYCHLSSSGIQKLVMECAARISHHHGIDNSSTIPKSHVKISPQEEFLGAMVGAIHNYHYGQPAEIVAHWIHYALSTSWPHARDFLKLIQSFLLERVRETITLSKLESNQAFSELSDRYKLFFLKFAYHGRFDVSLVKILDSALEEPMLGSLLITRKDDILAFNGNMYSLFYMDCQKGIRPRLRGSNRTGWERPDLEFIIDNPWFEIDIPPTQFQYDTIEIILELEGVKHGTLSCELGHAFLGRLNLKNGRTHYRFSIEQHNFDTKNNLETLRFNISHINSITDKENAADRYHYLNRFGWYPSSGNIVGFRLCSTKNSETAKHENE</sequence>
<dbReference type="EMBL" id="JBDOJC010000001">
    <property type="protein sequence ID" value="MEO2219249.1"/>
    <property type="molecule type" value="Genomic_DNA"/>
</dbReference>
<dbReference type="RefSeq" id="WP_347371817.1">
    <property type="nucleotide sequence ID" value="NZ_JBDOJC010000001.1"/>
</dbReference>
<name>A0ABV0FK35_9NEIS</name>
<dbReference type="InterPro" id="IPR036514">
    <property type="entry name" value="SGNH_hydro_sf"/>
</dbReference>
<evidence type="ECO:0000313" key="1">
    <source>
        <dbReference type="EMBL" id="MEO2219249.1"/>
    </source>
</evidence>
<accession>A0ABV0FK35</accession>